<evidence type="ECO:0000313" key="4">
    <source>
        <dbReference type="Proteomes" id="UP001152747"/>
    </source>
</evidence>
<feature type="transmembrane region" description="Helical" evidence="1">
    <location>
        <begin position="500"/>
        <end position="522"/>
    </location>
</feature>
<dbReference type="InterPro" id="IPR009878">
    <property type="entry name" value="Phlebovirus_G2_fusion"/>
</dbReference>
<sequence length="1030" mass="118781">MFRRFISLRGTPRKIVSDNAPEFILANDMIQKAQNNIKTVHEDIGKFCAEERIHWKFNTAFSPWKGGIFERLIRIAKESLNKAIGKRILNEDEMRTTLHEIADIMNRRPMVYEEAELEEIRAIRPIDFMTNHFEVYDPIGAIALQAEDDQDEYQTPEDLVRFKTMQQARKSLLSSYKITEQFWKIFGSKYLNELRETHKLRMDNQRGQIKNPKQGQVVLIVNENLPRNIWRLGRISKVLENRNGEVREVEVSFLTNPEKDGWNKSTIRRPPNMVVPLELHNEEELIQSATEEEQIEETQHEKLSEMEVDDGKIGDEQQENVAKNQRYEFRKRIPKNYKELDQSWMNINVLGIHKNSMLMIFTLLTLIATTSGNVIKSEFCTDNGLRLEVSRTSELEICARDYCTKHQSAEEEKFVEILLPTKIKLRKHQITIKRLNQDGIESTFLDCPAVSICEAMNCNWCTANLTNPECNPTMAMILFISIIYLLLIAVYLVAKVKIPVGAPCMLAVQMLYYLSIITGLILRHTWRCIQAQIPRLQQIFARIRQNFGEQRIRRFQLPPIAIIVIISIIIHQALGCQEIDVSQSTNKICTRNKLGINKCKLKTVETVTMNQSKKEICFRISHNGTMTRELRFNWNNLELQCVKETVTFTRNTIQKVLSAKRCPHAGSCSDQKCDGISRTSKIEELSEANSFLGMTGCVTSCGDFACGCFFPSDGCLFYRIYAEPESPENYEIFKCELWKEWINMTITKSEMISNSPTQLSTNMLLSINEPVQIGRNKITLKSLHVPKSPILDTWFISRNNSVATWNQNQLPTVRCSTKEKAEKMHCELEENCKCDASETTMHCTCKDINMMEIFRNIDHVLPKTTPVWQLRSKPNTEIIAISNWATSCEIAISIDEIDEAVMVRDIDECSINHINTTGCYNCDTNVETLIECKSNEQQIIGDIDCESEKFAVQCSPEGTKSTIKFFATRANFQRKCQISCGSTKNKFEINTNLDFHGSFLEEAWKVISGKTKYYDSSILPDIQHIYIYIY</sequence>
<accession>A0A9P1IAT4</accession>
<comment type="caution">
    <text evidence="3">The sequence shown here is derived from an EMBL/GenBank/DDBJ whole genome shotgun (WGS) entry which is preliminary data.</text>
</comment>
<dbReference type="GO" id="GO:0015074">
    <property type="term" value="P:DNA integration"/>
    <property type="evidence" value="ECO:0007669"/>
    <property type="project" value="InterPro"/>
</dbReference>
<proteinExistence type="predicted"/>
<dbReference type="GO" id="GO:0003676">
    <property type="term" value="F:nucleic acid binding"/>
    <property type="evidence" value="ECO:0007669"/>
    <property type="project" value="InterPro"/>
</dbReference>
<feature type="domain" description="Integrase catalytic" evidence="2">
    <location>
        <begin position="1"/>
        <end position="133"/>
    </location>
</feature>
<dbReference type="Proteomes" id="UP001152747">
    <property type="component" value="Unassembled WGS sequence"/>
</dbReference>
<dbReference type="InterPro" id="IPR012337">
    <property type="entry name" value="RNaseH-like_sf"/>
</dbReference>
<dbReference type="Gene3D" id="3.30.420.10">
    <property type="entry name" value="Ribonuclease H-like superfamily/Ribonuclease H"/>
    <property type="match status" value="1"/>
</dbReference>
<dbReference type="InterPro" id="IPR036397">
    <property type="entry name" value="RNaseH_sf"/>
</dbReference>
<dbReference type="SUPFAM" id="SSF53098">
    <property type="entry name" value="Ribonuclease H-like"/>
    <property type="match status" value="1"/>
</dbReference>
<evidence type="ECO:0000313" key="3">
    <source>
        <dbReference type="EMBL" id="CAI5441496.1"/>
    </source>
</evidence>
<dbReference type="AlphaFoldDB" id="A0A9P1IAT4"/>
<keyword evidence="1" id="KW-0472">Membrane</keyword>
<evidence type="ECO:0000256" key="1">
    <source>
        <dbReference type="SAM" id="Phobius"/>
    </source>
</evidence>
<gene>
    <name evidence="3" type="ORF">CAMP_LOCUS4133</name>
</gene>
<feature type="transmembrane region" description="Helical" evidence="1">
    <location>
        <begin position="474"/>
        <end position="494"/>
    </location>
</feature>
<dbReference type="PROSITE" id="PS50994">
    <property type="entry name" value="INTEGRASE"/>
    <property type="match status" value="1"/>
</dbReference>
<keyword evidence="1" id="KW-0812">Transmembrane</keyword>
<evidence type="ECO:0000259" key="2">
    <source>
        <dbReference type="PROSITE" id="PS50994"/>
    </source>
</evidence>
<dbReference type="EMBL" id="CANHGI010000002">
    <property type="protein sequence ID" value="CAI5441496.1"/>
    <property type="molecule type" value="Genomic_DNA"/>
</dbReference>
<keyword evidence="1" id="KW-1133">Transmembrane helix</keyword>
<dbReference type="PANTHER" id="PTHR47331">
    <property type="entry name" value="PHD-TYPE DOMAIN-CONTAINING PROTEIN"/>
    <property type="match status" value="1"/>
</dbReference>
<dbReference type="InterPro" id="IPR040676">
    <property type="entry name" value="DUF5641"/>
</dbReference>
<reference evidence="3" key="1">
    <citation type="submission" date="2022-11" db="EMBL/GenBank/DDBJ databases">
        <authorList>
            <person name="Kikuchi T."/>
        </authorList>
    </citation>
    <scope>NUCLEOTIDE SEQUENCE</scope>
    <source>
        <strain evidence="3">PS1010</strain>
    </source>
</reference>
<dbReference type="Gene3D" id="2.60.40.3770">
    <property type="match status" value="1"/>
</dbReference>
<dbReference type="Pfam" id="PF18701">
    <property type="entry name" value="DUF5641"/>
    <property type="match status" value="1"/>
</dbReference>
<dbReference type="Pfam" id="PF07245">
    <property type="entry name" value="Phlebovirus_G2"/>
    <property type="match status" value="1"/>
</dbReference>
<protein>
    <recommendedName>
        <fullName evidence="2">Integrase catalytic domain-containing protein</fullName>
    </recommendedName>
</protein>
<name>A0A9P1IAT4_9PELO</name>
<keyword evidence="4" id="KW-1185">Reference proteome</keyword>
<dbReference type="OrthoDB" id="5868619at2759"/>
<organism evidence="3 4">
    <name type="scientific">Caenorhabditis angaria</name>
    <dbReference type="NCBI Taxonomy" id="860376"/>
    <lineage>
        <taxon>Eukaryota</taxon>
        <taxon>Metazoa</taxon>
        <taxon>Ecdysozoa</taxon>
        <taxon>Nematoda</taxon>
        <taxon>Chromadorea</taxon>
        <taxon>Rhabditida</taxon>
        <taxon>Rhabditina</taxon>
        <taxon>Rhabditomorpha</taxon>
        <taxon>Rhabditoidea</taxon>
        <taxon>Rhabditidae</taxon>
        <taxon>Peloderinae</taxon>
        <taxon>Caenorhabditis</taxon>
    </lineage>
</organism>
<dbReference type="InterPro" id="IPR001584">
    <property type="entry name" value="Integrase_cat-core"/>
</dbReference>